<evidence type="ECO:0000256" key="1">
    <source>
        <dbReference type="SAM" id="SignalP"/>
    </source>
</evidence>
<proteinExistence type="predicted"/>
<protein>
    <submittedName>
        <fullName evidence="2">Putative secreted protein</fullName>
    </submittedName>
</protein>
<organism evidence="2">
    <name type="scientific">Ixodes ricinus</name>
    <name type="common">Common tick</name>
    <name type="synonym">Acarus ricinus</name>
    <dbReference type="NCBI Taxonomy" id="34613"/>
    <lineage>
        <taxon>Eukaryota</taxon>
        <taxon>Metazoa</taxon>
        <taxon>Ecdysozoa</taxon>
        <taxon>Arthropoda</taxon>
        <taxon>Chelicerata</taxon>
        <taxon>Arachnida</taxon>
        <taxon>Acari</taxon>
        <taxon>Parasitiformes</taxon>
        <taxon>Ixodida</taxon>
        <taxon>Ixodoidea</taxon>
        <taxon>Ixodidae</taxon>
        <taxon>Ixodinae</taxon>
        <taxon>Ixodes</taxon>
    </lineage>
</organism>
<keyword evidence="1" id="KW-0732">Signal</keyword>
<dbReference type="EMBL" id="GIFC01001014">
    <property type="protein sequence ID" value="MXU83097.1"/>
    <property type="molecule type" value="Transcribed_RNA"/>
</dbReference>
<sequence length="73" mass="7871">MTLVLTLYAFSISLATSWSFSNVLLMSTTLSPRAANSSAYALPMPSDAPVITAHSPIFLKSTVKPSQRARKQV</sequence>
<reference evidence="2" key="1">
    <citation type="submission" date="2019-12" db="EMBL/GenBank/DDBJ databases">
        <title>An insight into the sialome of adult female Ixodes ricinus ticks feeding for 6 days.</title>
        <authorList>
            <person name="Perner J."/>
            <person name="Ribeiro J.M.C."/>
        </authorList>
    </citation>
    <scope>NUCLEOTIDE SEQUENCE</scope>
    <source>
        <strain evidence="2">Semi-engorged</strain>
        <tissue evidence="2">Salivary glands</tissue>
    </source>
</reference>
<feature type="signal peptide" evidence="1">
    <location>
        <begin position="1"/>
        <end position="17"/>
    </location>
</feature>
<feature type="chain" id="PRO_5025538160" evidence="1">
    <location>
        <begin position="18"/>
        <end position="73"/>
    </location>
</feature>
<name>A0A6B0U1M2_IXORI</name>
<accession>A0A6B0U1M2</accession>
<dbReference type="AlphaFoldDB" id="A0A6B0U1M2"/>
<evidence type="ECO:0000313" key="2">
    <source>
        <dbReference type="EMBL" id="MXU83097.1"/>
    </source>
</evidence>